<evidence type="ECO:0000259" key="6">
    <source>
        <dbReference type="PROSITE" id="PS51154"/>
    </source>
</evidence>
<dbReference type="HOGENOM" id="CLU_046550_3_2_1"/>
<feature type="domain" description="Macro" evidence="6">
    <location>
        <begin position="1"/>
        <end position="186"/>
    </location>
</feature>
<evidence type="ECO:0000313" key="8">
    <source>
        <dbReference type="Proteomes" id="UP000005238"/>
    </source>
</evidence>
<dbReference type="STRING" id="164328.H3G6D4"/>
<protein>
    <recommendedName>
        <fullName evidence="6">Macro domain-containing protein</fullName>
    </recommendedName>
</protein>
<dbReference type="InterPro" id="IPR002589">
    <property type="entry name" value="Macro_dom"/>
</dbReference>
<evidence type="ECO:0000256" key="1">
    <source>
        <dbReference type="ARBA" id="ARBA00001947"/>
    </source>
</evidence>
<dbReference type="CDD" id="cd02908">
    <property type="entry name" value="Macro_OAADPr_deacetylase"/>
    <property type="match status" value="1"/>
</dbReference>
<dbReference type="AlphaFoldDB" id="H3G6D4"/>
<keyword evidence="8" id="KW-1185">Reference proteome</keyword>
<dbReference type="InParanoid" id="H3G6D4"/>
<dbReference type="VEuPathDB" id="FungiDB:KRP23_2403"/>
<dbReference type="PANTHER" id="PTHR11106:SF121">
    <property type="entry name" value="ADP-RIBOSE 1''-PHOSPHATE PHOSPHATASE"/>
    <property type="match status" value="1"/>
</dbReference>
<sequence>FEQIALWKGDITTLKTTAIVNAANSALLGCFQPSHKCIDNVIHCMAGPRLRAACHDIMSRQAHEESTGNAQITPGFALPAQYVLHTVGPQLRRGSKPSGAERDQLQSCYTKSLDLLLETVSSSKQEENVSVAFPCISTGLFAFPSDEAVPIAVDSVLEWLATHEDETRGWKVVFNTFLKKDYDLYK</sequence>
<dbReference type="GO" id="GO:0016798">
    <property type="term" value="F:hydrolase activity, acting on glycosyl bonds"/>
    <property type="evidence" value="ECO:0007669"/>
    <property type="project" value="UniProtKB-KW"/>
</dbReference>
<dbReference type="PANTHER" id="PTHR11106">
    <property type="entry name" value="GANGLIOSIDE INDUCED DIFFERENTIATION ASSOCIATED PROTEIN 2-RELATED"/>
    <property type="match status" value="1"/>
</dbReference>
<dbReference type="Gene3D" id="3.40.220.10">
    <property type="entry name" value="Leucine Aminopeptidase, subunit E, domain 1"/>
    <property type="match status" value="1"/>
</dbReference>
<dbReference type="SUPFAM" id="SSF52949">
    <property type="entry name" value="Macro domain-like"/>
    <property type="match status" value="1"/>
</dbReference>
<organism evidence="7 8">
    <name type="scientific">Phytophthora ramorum</name>
    <name type="common">Sudden oak death agent</name>
    <dbReference type="NCBI Taxonomy" id="164328"/>
    <lineage>
        <taxon>Eukaryota</taxon>
        <taxon>Sar</taxon>
        <taxon>Stramenopiles</taxon>
        <taxon>Oomycota</taxon>
        <taxon>Peronosporomycetes</taxon>
        <taxon>Peronosporales</taxon>
        <taxon>Peronosporaceae</taxon>
        <taxon>Phytophthora</taxon>
    </lineage>
</organism>
<evidence type="ECO:0000256" key="2">
    <source>
        <dbReference type="ARBA" id="ARBA00022723"/>
    </source>
</evidence>
<dbReference type="Proteomes" id="UP000005238">
    <property type="component" value="Unassembled WGS sequence"/>
</dbReference>
<reference evidence="8" key="1">
    <citation type="journal article" date="2006" name="Science">
        <title>Phytophthora genome sequences uncover evolutionary origins and mechanisms of pathogenesis.</title>
        <authorList>
            <person name="Tyler B.M."/>
            <person name="Tripathy S."/>
            <person name="Zhang X."/>
            <person name="Dehal P."/>
            <person name="Jiang R.H."/>
            <person name="Aerts A."/>
            <person name="Arredondo F.D."/>
            <person name="Baxter L."/>
            <person name="Bensasson D."/>
            <person name="Beynon J.L."/>
            <person name="Chapman J."/>
            <person name="Damasceno C.M."/>
            <person name="Dorrance A.E."/>
            <person name="Dou D."/>
            <person name="Dickerman A.W."/>
            <person name="Dubchak I.L."/>
            <person name="Garbelotto M."/>
            <person name="Gijzen M."/>
            <person name="Gordon S.G."/>
            <person name="Govers F."/>
            <person name="Grunwald N.J."/>
            <person name="Huang W."/>
            <person name="Ivors K.L."/>
            <person name="Jones R.W."/>
            <person name="Kamoun S."/>
            <person name="Krampis K."/>
            <person name="Lamour K.H."/>
            <person name="Lee M.K."/>
            <person name="McDonald W.H."/>
            <person name="Medina M."/>
            <person name="Meijer H.J."/>
            <person name="Nordberg E.K."/>
            <person name="Maclean D.J."/>
            <person name="Ospina-Giraldo M.D."/>
            <person name="Morris P.F."/>
            <person name="Phuntumart V."/>
            <person name="Putnam N.H."/>
            <person name="Rash S."/>
            <person name="Rose J.K."/>
            <person name="Sakihama Y."/>
            <person name="Salamov A.A."/>
            <person name="Savidor A."/>
            <person name="Scheuring C.F."/>
            <person name="Smith B.M."/>
            <person name="Sobral B.W."/>
            <person name="Terry A."/>
            <person name="Torto-Alalibo T.A."/>
            <person name="Win J."/>
            <person name="Xu Z."/>
            <person name="Zhang H."/>
            <person name="Grigoriev I.V."/>
            <person name="Rokhsar D.S."/>
            <person name="Boore J.L."/>
        </authorList>
    </citation>
    <scope>NUCLEOTIDE SEQUENCE [LARGE SCALE GENOMIC DNA]</scope>
    <source>
        <strain evidence="8">Pr102</strain>
    </source>
</reference>
<keyword evidence="3" id="KW-0378">Hydrolase</keyword>
<proteinExistence type="predicted"/>
<evidence type="ECO:0000256" key="4">
    <source>
        <dbReference type="ARBA" id="ARBA00022833"/>
    </source>
</evidence>
<evidence type="ECO:0000256" key="3">
    <source>
        <dbReference type="ARBA" id="ARBA00022801"/>
    </source>
</evidence>
<dbReference type="GO" id="GO:0046872">
    <property type="term" value="F:metal ion binding"/>
    <property type="evidence" value="ECO:0007669"/>
    <property type="project" value="UniProtKB-KW"/>
</dbReference>
<dbReference type="SMART" id="SM00506">
    <property type="entry name" value="A1pp"/>
    <property type="match status" value="1"/>
</dbReference>
<dbReference type="EMBL" id="DS566022">
    <property type="status" value="NOT_ANNOTATED_CDS"/>
    <property type="molecule type" value="Genomic_DNA"/>
</dbReference>
<name>H3G6D4_PHYRM</name>
<keyword evidence="2" id="KW-0479">Metal-binding</keyword>
<comment type="cofactor">
    <cofactor evidence="1">
        <name>Zn(2+)</name>
        <dbReference type="ChEBI" id="CHEBI:29105"/>
    </cofactor>
</comment>
<dbReference type="eggNOG" id="KOG2633">
    <property type="taxonomic scope" value="Eukaryota"/>
</dbReference>
<dbReference type="OMA" id="RISTGHE"/>
<accession>H3G6D4</accession>
<dbReference type="PROSITE" id="PS51154">
    <property type="entry name" value="MACRO"/>
    <property type="match status" value="1"/>
</dbReference>
<dbReference type="InterPro" id="IPR043472">
    <property type="entry name" value="Macro_dom-like"/>
</dbReference>
<dbReference type="Pfam" id="PF01661">
    <property type="entry name" value="Macro"/>
    <property type="match status" value="1"/>
</dbReference>
<evidence type="ECO:0000313" key="7">
    <source>
        <dbReference type="EnsemblProtists" id="Phyra45561"/>
    </source>
</evidence>
<dbReference type="EnsemblProtists" id="Phyra45561">
    <property type="protein sequence ID" value="Phyra45561"/>
    <property type="gene ID" value="Phyra45561"/>
</dbReference>
<reference evidence="7" key="2">
    <citation type="submission" date="2015-06" db="UniProtKB">
        <authorList>
            <consortium name="EnsemblProtists"/>
        </authorList>
    </citation>
    <scope>IDENTIFICATION</scope>
    <source>
        <strain evidence="7">Pr102</strain>
    </source>
</reference>
<keyword evidence="4" id="KW-0862">Zinc</keyword>
<evidence type="ECO:0000256" key="5">
    <source>
        <dbReference type="ARBA" id="ARBA00023295"/>
    </source>
</evidence>
<dbReference type="VEuPathDB" id="FungiDB:KRP22_7742"/>
<keyword evidence="5" id="KW-0326">Glycosidase</keyword>